<dbReference type="RefSeq" id="WP_115972668.1">
    <property type="nucleotide sequence ID" value="NZ_QNVT01000024.1"/>
</dbReference>
<dbReference type="GO" id="GO:0003700">
    <property type="term" value="F:DNA-binding transcription factor activity"/>
    <property type="evidence" value="ECO:0007669"/>
    <property type="project" value="InterPro"/>
</dbReference>
<keyword evidence="1" id="KW-0175">Coiled coil</keyword>
<proteinExistence type="predicted"/>
<reference evidence="5" key="1">
    <citation type="submission" date="2018-06" db="EMBL/GenBank/DDBJ databases">
        <authorList>
            <person name="Lum Nde A."/>
            <person name="Hugo C."/>
        </authorList>
    </citation>
    <scope>NUCLEOTIDE SEQUENCE [LARGE SCALE GENOMIC DNA]</scope>
    <source>
        <strain evidence="5">1_F178</strain>
    </source>
</reference>
<organism evidence="4 5">
    <name type="scientific">Chryseobacterium pennae</name>
    <dbReference type="NCBI Taxonomy" id="2258962"/>
    <lineage>
        <taxon>Bacteria</taxon>
        <taxon>Pseudomonadati</taxon>
        <taxon>Bacteroidota</taxon>
        <taxon>Flavobacteriia</taxon>
        <taxon>Flavobacteriales</taxon>
        <taxon>Weeksellaceae</taxon>
        <taxon>Chryseobacterium group</taxon>
        <taxon>Chryseobacterium</taxon>
    </lineage>
</organism>
<feature type="coiled-coil region" evidence="1">
    <location>
        <begin position="92"/>
        <end position="119"/>
    </location>
</feature>
<accession>A0A3D9C4L7</accession>
<dbReference type="Pfam" id="PF04545">
    <property type="entry name" value="Sigma70_r4"/>
    <property type="match status" value="1"/>
</dbReference>
<protein>
    <recommendedName>
        <fullName evidence="3">RNA polymerase sigma-70 region 4 domain-containing protein</fullName>
    </recommendedName>
</protein>
<evidence type="ECO:0000313" key="5">
    <source>
        <dbReference type="Proteomes" id="UP000256686"/>
    </source>
</evidence>
<feature type="domain" description="RNA polymerase sigma-70 region 4" evidence="3">
    <location>
        <begin position="46"/>
        <end position="90"/>
    </location>
</feature>
<evidence type="ECO:0000313" key="4">
    <source>
        <dbReference type="EMBL" id="REC60506.1"/>
    </source>
</evidence>
<dbReference type="SUPFAM" id="SSF88659">
    <property type="entry name" value="Sigma3 and sigma4 domains of RNA polymerase sigma factors"/>
    <property type="match status" value="1"/>
</dbReference>
<gene>
    <name evidence="4" type="ORF">DRF65_20810</name>
</gene>
<dbReference type="AlphaFoldDB" id="A0A3D9C4L7"/>
<name>A0A3D9C4L7_9FLAO</name>
<evidence type="ECO:0000259" key="3">
    <source>
        <dbReference type="Pfam" id="PF04545"/>
    </source>
</evidence>
<dbReference type="InterPro" id="IPR013324">
    <property type="entry name" value="RNA_pol_sigma_r3/r4-like"/>
</dbReference>
<dbReference type="Proteomes" id="UP000256686">
    <property type="component" value="Unassembled WGS sequence"/>
</dbReference>
<keyword evidence="5" id="KW-1185">Reference proteome</keyword>
<comment type="caution">
    <text evidence="4">The sequence shown here is derived from an EMBL/GenBank/DDBJ whole genome shotgun (WGS) entry which is preliminary data.</text>
</comment>
<dbReference type="InterPro" id="IPR007630">
    <property type="entry name" value="RNA_pol_sigma70_r4"/>
</dbReference>
<evidence type="ECO:0000256" key="1">
    <source>
        <dbReference type="SAM" id="Coils"/>
    </source>
</evidence>
<feature type="region of interest" description="Disordered" evidence="2">
    <location>
        <begin position="1"/>
        <end position="26"/>
    </location>
</feature>
<dbReference type="EMBL" id="QNVT01000024">
    <property type="protein sequence ID" value="REC60506.1"/>
    <property type="molecule type" value="Genomic_DNA"/>
</dbReference>
<sequence>MSTNIQQNSNKSGRITGRKYSNPNASDQKIIDMTNQFYLEISKNILSEREFEIMEKILIEKCPLEELSQKYEVGIDRIRQIYRNTLHKVKIISGLLQEITRLKAKRNQLRKKYASEYKKLSKKNIQCLEVSMLSKKISNSCFPFSGRLWSILETMELETMEDLCSIPIRDYLKYRGFKTKCITEFIQFIEFENIEDQFDEFYEFKKKYFPSSK</sequence>
<evidence type="ECO:0000256" key="2">
    <source>
        <dbReference type="SAM" id="MobiDB-lite"/>
    </source>
</evidence>
<dbReference type="GO" id="GO:0006352">
    <property type="term" value="P:DNA-templated transcription initiation"/>
    <property type="evidence" value="ECO:0007669"/>
    <property type="project" value="InterPro"/>
</dbReference>